<dbReference type="InterPro" id="IPR032675">
    <property type="entry name" value="LRR_dom_sf"/>
</dbReference>
<evidence type="ECO:0000313" key="1">
    <source>
        <dbReference type="EMBL" id="TFK81244.1"/>
    </source>
</evidence>
<dbReference type="Proteomes" id="UP000308197">
    <property type="component" value="Unassembled WGS sequence"/>
</dbReference>
<dbReference type="EMBL" id="ML211633">
    <property type="protein sequence ID" value="TFK81244.1"/>
    <property type="molecule type" value="Genomic_DNA"/>
</dbReference>
<evidence type="ECO:0000313" key="2">
    <source>
        <dbReference type="Proteomes" id="UP000308197"/>
    </source>
</evidence>
<proteinExistence type="predicted"/>
<reference evidence="1 2" key="1">
    <citation type="journal article" date="2019" name="Nat. Ecol. Evol.">
        <title>Megaphylogeny resolves global patterns of mushroom evolution.</title>
        <authorList>
            <person name="Varga T."/>
            <person name="Krizsan K."/>
            <person name="Foldi C."/>
            <person name="Dima B."/>
            <person name="Sanchez-Garcia M."/>
            <person name="Sanchez-Ramirez S."/>
            <person name="Szollosi G.J."/>
            <person name="Szarkandi J.G."/>
            <person name="Papp V."/>
            <person name="Albert L."/>
            <person name="Andreopoulos W."/>
            <person name="Angelini C."/>
            <person name="Antonin V."/>
            <person name="Barry K.W."/>
            <person name="Bougher N.L."/>
            <person name="Buchanan P."/>
            <person name="Buyck B."/>
            <person name="Bense V."/>
            <person name="Catcheside P."/>
            <person name="Chovatia M."/>
            <person name="Cooper J."/>
            <person name="Damon W."/>
            <person name="Desjardin D."/>
            <person name="Finy P."/>
            <person name="Geml J."/>
            <person name="Haridas S."/>
            <person name="Hughes K."/>
            <person name="Justo A."/>
            <person name="Karasinski D."/>
            <person name="Kautmanova I."/>
            <person name="Kiss B."/>
            <person name="Kocsube S."/>
            <person name="Kotiranta H."/>
            <person name="LaButti K.M."/>
            <person name="Lechner B.E."/>
            <person name="Liimatainen K."/>
            <person name="Lipzen A."/>
            <person name="Lukacs Z."/>
            <person name="Mihaltcheva S."/>
            <person name="Morgado L.N."/>
            <person name="Niskanen T."/>
            <person name="Noordeloos M.E."/>
            <person name="Ohm R.A."/>
            <person name="Ortiz-Santana B."/>
            <person name="Ovrebo C."/>
            <person name="Racz N."/>
            <person name="Riley R."/>
            <person name="Savchenko A."/>
            <person name="Shiryaev A."/>
            <person name="Soop K."/>
            <person name="Spirin V."/>
            <person name="Szebenyi C."/>
            <person name="Tomsovsky M."/>
            <person name="Tulloss R.E."/>
            <person name="Uehling J."/>
            <person name="Grigoriev I.V."/>
            <person name="Vagvolgyi C."/>
            <person name="Papp T."/>
            <person name="Martin F.M."/>
            <person name="Miettinen O."/>
            <person name="Hibbett D.S."/>
            <person name="Nagy L.G."/>
        </authorList>
    </citation>
    <scope>NUCLEOTIDE SEQUENCE [LARGE SCALE GENOMIC DNA]</scope>
    <source>
        <strain evidence="1 2">HHB13444</strain>
    </source>
</reference>
<name>A0A5C3NV91_9APHY</name>
<dbReference type="SUPFAM" id="SSF52047">
    <property type="entry name" value="RNI-like"/>
    <property type="match status" value="1"/>
</dbReference>
<keyword evidence="2" id="KW-1185">Reference proteome</keyword>
<gene>
    <name evidence="1" type="ORF">K466DRAFT_591361</name>
</gene>
<sequence length="487" mass="55278">METGAFVSPAVRIATRQDLLEQVFAHCDHRDGDMLAKCARVSHAFFKPAVKVLWGDLPNYTPIVYVLWKSYKKERGKVTWISPIEDEQWARLELYGALVKHIEELREDHDGELGGAGFVALALRAKGRPIFGHLKRVSNVELRHMRTYEPLLFLSAPLREVAFSLPVRNEDDYPCKDCRDLGMVHKFDYTMGPLLQVLHMQSPHLTTLSVNFHALFPEVKSEDVQRISLFRHLRHLHVQLDGMSLSSLLMTCAKLRKLTSLSLRMSDIFEFPEAKKPKKSKLRTLTDFKLRGHPAYAVAVLEHALESALESVVVFGPADEEDFYECLDSITKHFSSSLTTLGVTLYGGRRTMRFADIGDRLHLLPKLQYCFLEFVEDLRYSNPKKIRMSLTDDDIAKAALAWPRLRKFILSCAQDDQDVAPLAESVQAFAAHCPELQTLVLPSMDASRLPAGVDAKVERCELPGLTTSDREYYDVIGSFPRSKTIHP</sequence>
<organism evidence="1 2">
    <name type="scientific">Polyporus arcularius HHB13444</name>
    <dbReference type="NCBI Taxonomy" id="1314778"/>
    <lineage>
        <taxon>Eukaryota</taxon>
        <taxon>Fungi</taxon>
        <taxon>Dikarya</taxon>
        <taxon>Basidiomycota</taxon>
        <taxon>Agaricomycotina</taxon>
        <taxon>Agaricomycetes</taxon>
        <taxon>Polyporales</taxon>
        <taxon>Polyporaceae</taxon>
        <taxon>Polyporus</taxon>
    </lineage>
</organism>
<dbReference type="STRING" id="1314778.A0A5C3NV91"/>
<dbReference type="AlphaFoldDB" id="A0A5C3NV91"/>
<dbReference type="InParanoid" id="A0A5C3NV91"/>
<dbReference type="Gene3D" id="3.80.10.10">
    <property type="entry name" value="Ribonuclease Inhibitor"/>
    <property type="match status" value="1"/>
</dbReference>
<accession>A0A5C3NV91</accession>
<protein>
    <recommendedName>
        <fullName evidence="3">F-box domain-containing protein</fullName>
    </recommendedName>
</protein>
<evidence type="ECO:0008006" key="3">
    <source>
        <dbReference type="Google" id="ProtNLM"/>
    </source>
</evidence>